<keyword evidence="7 13" id="KW-1133">Transmembrane helix</keyword>
<evidence type="ECO:0000256" key="4">
    <source>
        <dbReference type="ARBA" id="ARBA00022692"/>
    </source>
</evidence>
<dbReference type="EMBL" id="CAJHNH020000105">
    <property type="protein sequence ID" value="CAG5115336.1"/>
    <property type="molecule type" value="Genomic_DNA"/>
</dbReference>
<dbReference type="GO" id="GO:0016126">
    <property type="term" value="P:sterol biosynthetic process"/>
    <property type="evidence" value="ECO:0007669"/>
    <property type="project" value="UniProtKB-KW"/>
</dbReference>
<dbReference type="Pfam" id="PF03694">
    <property type="entry name" value="Erg28"/>
    <property type="match status" value="1"/>
</dbReference>
<keyword evidence="3" id="KW-0444">Lipid biosynthesis</keyword>
<feature type="transmembrane region" description="Helical" evidence="13">
    <location>
        <begin position="18"/>
        <end position="40"/>
    </location>
</feature>
<proteinExistence type="inferred from homology"/>
<comment type="similarity">
    <text evidence="2">Belongs to the ERG28 family.</text>
</comment>
<evidence type="ECO:0000256" key="5">
    <source>
        <dbReference type="ARBA" id="ARBA00022824"/>
    </source>
</evidence>
<evidence type="ECO:0000256" key="3">
    <source>
        <dbReference type="ARBA" id="ARBA00022516"/>
    </source>
</evidence>
<dbReference type="PANTHER" id="PTHR15451">
    <property type="entry name" value="ERGOSTEROL BIOSYNTHETIC PROTEIN 28-RELATED"/>
    <property type="match status" value="1"/>
</dbReference>
<evidence type="ECO:0000256" key="8">
    <source>
        <dbReference type="ARBA" id="ARBA00023011"/>
    </source>
</evidence>
<organism evidence="14 15">
    <name type="scientific">Candidula unifasciata</name>
    <dbReference type="NCBI Taxonomy" id="100452"/>
    <lineage>
        <taxon>Eukaryota</taxon>
        <taxon>Metazoa</taxon>
        <taxon>Spiralia</taxon>
        <taxon>Lophotrochozoa</taxon>
        <taxon>Mollusca</taxon>
        <taxon>Gastropoda</taxon>
        <taxon>Heterobranchia</taxon>
        <taxon>Euthyneura</taxon>
        <taxon>Panpulmonata</taxon>
        <taxon>Eupulmonata</taxon>
        <taxon>Stylommatophora</taxon>
        <taxon>Helicina</taxon>
        <taxon>Helicoidea</taxon>
        <taxon>Geomitridae</taxon>
        <taxon>Candidula</taxon>
    </lineage>
</organism>
<dbReference type="PANTHER" id="PTHR15451:SF19">
    <property type="entry name" value="ERGOSTEROL BIOSYNTHETIC PROTEIN 28 HOMOLOG"/>
    <property type="match status" value="1"/>
</dbReference>
<keyword evidence="4 13" id="KW-0812">Transmembrane</keyword>
<evidence type="ECO:0000256" key="2">
    <source>
        <dbReference type="ARBA" id="ARBA00005377"/>
    </source>
</evidence>
<dbReference type="Proteomes" id="UP000678393">
    <property type="component" value="Unassembled WGS sequence"/>
</dbReference>
<evidence type="ECO:0000256" key="13">
    <source>
        <dbReference type="SAM" id="Phobius"/>
    </source>
</evidence>
<sequence length="160" mass="17712">MPGSETGKTPTFVNFLRIWLSFVAVMAIGNTVQCFISPYLFGRLYTVDEKNVSDLAARLFGIWTLLAGGLRLMCALDVYNKMLYHVTLFSFVLACGHFLSEVLVYGTATFTATIVAPVIVSSVSTILMAVGYFVIDPEDPRTLCVDENAEILKSRPKKIR</sequence>
<keyword evidence="10 13" id="KW-0472">Membrane</keyword>
<gene>
    <name evidence="14" type="ORF">CUNI_LOCUS894</name>
</gene>
<dbReference type="GO" id="GO:0005789">
    <property type="term" value="C:endoplasmic reticulum membrane"/>
    <property type="evidence" value="ECO:0007669"/>
    <property type="project" value="UniProtKB-SubCell"/>
</dbReference>
<keyword evidence="6" id="KW-0752">Steroid biosynthesis</keyword>
<evidence type="ECO:0000256" key="7">
    <source>
        <dbReference type="ARBA" id="ARBA00022989"/>
    </source>
</evidence>
<dbReference type="InterPro" id="IPR005352">
    <property type="entry name" value="Erg28"/>
</dbReference>
<keyword evidence="15" id="KW-1185">Reference proteome</keyword>
<accession>A0A8S3YLX3</accession>
<evidence type="ECO:0000256" key="12">
    <source>
        <dbReference type="ARBA" id="ARBA00023221"/>
    </source>
</evidence>
<feature type="transmembrane region" description="Helical" evidence="13">
    <location>
        <begin position="86"/>
        <end position="108"/>
    </location>
</feature>
<feature type="transmembrane region" description="Helical" evidence="13">
    <location>
        <begin position="60"/>
        <end position="79"/>
    </location>
</feature>
<evidence type="ECO:0000256" key="1">
    <source>
        <dbReference type="ARBA" id="ARBA00004477"/>
    </source>
</evidence>
<evidence type="ECO:0000256" key="6">
    <source>
        <dbReference type="ARBA" id="ARBA00022955"/>
    </source>
</evidence>
<dbReference type="AlphaFoldDB" id="A0A8S3YLX3"/>
<keyword evidence="5" id="KW-0256">Endoplasmic reticulum</keyword>
<name>A0A8S3YLX3_9EUPU</name>
<evidence type="ECO:0000256" key="10">
    <source>
        <dbReference type="ARBA" id="ARBA00023136"/>
    </source>
</evidence>
<protein>
    <recommendedName>
        <fullName evidence="16">Ergosterol biosynthetic protein 28</fullName>
    </recommendedName>
</protein>
<feature type="transmembrane region" description="Helical" evidence="13">
    <location>
        <begin position="114"/>
        <end position="135"/>
    </location>
</feature>
<evidence type="ECO:0000256" key="11">
    <source>
        <dbReference type="ARBA" id="ARBA00023166"/>
    </source>
</evidence>
<dbReference type="GO" id="GO:0030674">
    <property type="term" value="F:protein-macromolecule adaptor activity"/>
    <property type="evidence" value="ECO:0007669"/>
    <property type="project" value="TreeGrafter"/>
</dbReference>
<comment type="subcellular location">
    <subcellularLocation>
        <location evidence="1">Endoplasmic reticulum membrane</location>
        <topology evidence="1">Multi-pass membrane protein</topology>
    </subcellularLocation>
</comment>
<reference evidence="14" key="1">
    <citation type="submission" date="2021-04" db="EMBL/GenBank/DDBJ databases">
        <authorList>
            <consortium name="Molecular Ecology Group"/>
        </authorList>
    </citation>
    <scope>NUCLEOTIDE SEQUENCE</scope>
</reference>
<evidence type="ECO:0000313" key="14">
    <source>
        <dbReference type="EMBL" id="CAG5115336.1"/>
    </source>
</evidence>
<dbReference type="OrthoDB" id="6485510at2759"/>
<keyword evidence="9" id="KW-0443">Lipid metabolism</keyword>
<keyword evidence="11" id="KW-1207">Sterol metabolism</keyword>
<evidence type="ECO:0008006" key="16">
    <source>
        <dbReference type="Google" id="ProtNLM"/>
    </source>
</evidence>
<evidence type="ECO:0000313" key="15">
    <source>
        <dbReference type="Proteomes" id="UP000678393"/>
    </source>
</evidence>
<keyword evidence="8" id="KW-0756">Sterol biosynthesis</keyword>
<comment type="caution">
    <text evidence="14">The sequence shown here is derived from an EMBL/GenBank/DDBJ whole genome shotgun (WGS) entry which is preliminary data.</text>
</comment>
<keyword evidence="12" id="KW-0753">Steroid metabolism</keyword>
<evidence type="ECO:0000256" key="9">
    <source>
        <dbReference type="ARBA" id="ARBA00023098"/>
    </source>
</evidence>